<organism evidence="1 2">
    <name type="scientific">Streptococcus parasanguinis</name>
    <dbReference type="NCBI Taxonomy" id="1318"/>
    <lineage>
        <taxon>Bacteria</taxon>
        <taxon>Bacillati</taxon>
        <taxon>Bacillota</taxon>
        <taxon>Bacilli</taxon>
        <taxon>Lactobacillales</taxon>
        <taxon>Streptococcaceae</taxon>
        <taxon>Streptococcus</taxon>
    </lineage>
</organism>
<accession>A0A6I3P3Z9</accession>
<proteinExistence type="predicted"/>
<evidence type="ECO:0000313" key="2">
    <source>
        <dbReference type="Proteomes" id="UP000430295"/>
    </source>
</evidence>
<dbReference type="EMBL" id="WMYS01000002">
    <property type="protein sequence ID" value="MTR41038.1"/>
    <property type="molecule type" value="Genomic_DNA"/>
</dbReference>
<dbReference type="Pfam" id="PF05045">
    <property type="entry name" value="RgpF"/>
    <property type="match status" value="1"/>
</dbReference>
<comment type="caution">
    <text evidence="1">The sequence shown here is derived from an EMBL/GenBank/DDBJ whole genome shotgun (WGS) entry which is preliminary data.</text>
</comment>
<dbReference type="GO" id="GO:0016740">
    <property type="term" value="F:transferase activity"/>
    <property type="evidence" value="ECO:0007669"/>
    <property type="project" value="UniProtKB-KW"/>
</dbReference>
<dbReference type="InterPro" id="IPR007739">
    <property type="entry name" value="RgpF"/>
</dbReference>
<protein>
    <submittedName>
        <fullName evidence="1">Rhamnosyltransferase</fullName>
    </submittedName>
</protein>
<dbReference type="RefSeq" id="WP_155199003.1">
    <property type="nucleotide sequence ID" value="NZ_CAXSNQ010000006.1"/>
</dbReference>
<dbReference type="AlphaFoldDB" id="A0A6I3P3Z9"/>
<name>A0A6I3P3Z9_STRPA</name>
<keyword evidence="1" id="KW-0808">Transferase</keyword>
<gene>
    <name evidence="1" type="ORF">GMC75_04960</name>
</gene>
<dbReference type="Proteomes" id="UP000430295">
    <property type="component" value="Unassembled WGS sequence"/>
</dbReference>
<evidence type="ECO:0000313" key="1">
    <source>
        <dbReference type="EMBL" id="MTR41038.1"/>
    </source>
</evidence>
<sequence>MNRILFYIHYNKSDELSGHVLYQLEQIRPLFSRVIFISNSHLDQNHIEKLKMIGIFEIIQRENIGFDFAAWRDGMKYVGFDHLEKYDSVTLMNDTCIGPLWSLKPYFSSFESAIDCDFWGMTNFKRTKYFREHVQSYFVSYSQAVVSSKVFQKFWTSIKNFENVRQVIDNYETKLTSKLKKSGFNYKVVFNTLNEQSEGMVHPDFSYYKPFKILEHRVPVLKVKAIQAHPLQADQLKNKIREVTEFPIEILNSVYSSIEFFSVENEQTEKYTLLKKVRNKIKRTIGRKG</sequence>
<reference evidence="1 2" key="1">
    <citation type="journal article" date="2019" name="Nat. Med.">
        <title>A library of human gut bacterial isolates paired with longitudinal multiomics data enables mechanistic microbiome research.</title>
        <authorList>
            <person name="Poyet M."/>
            <person name="Groussin M."/>
            <person name="Gibbons S.M."/>
            <person name="Avila-Pacheco J."/>
            <person name="Jiang X."/>
            <person name="Kearney S.M."/>
            <person name="Perrotta A.R."/>
            <person name="Berdy B."/>
            <person name="Zhao S."/>
            <person name="Lieberman T.D."/>
            <person name="Swanson P.K."/>
            <person name="Smith M."/>
            <person name="Roesemann S."/>
            <person name="Alexander J.E."/>
            <person name="Rich S.A."/>
            <person name="Livny J."/>
            <person name="Vlamakis H."/>
            <person name="Clish C."/>
            <person name="Bullock K."/>
            <person name="Deik A."/>
            <person name="Scott J."/>
            <person name="Pierce K.A."/>
            <person name="Xavier R.J."/>
            <person name="Alm E.J."/>
        </authorList>
    </citation>
    <scope>NUCLEOTIDE SEQUENCE [LARGE SCALE GENOMIC DNA]</scope>
    <source>
        <strain evidence="1 2">BIOML-A18</strain>
    </source>
</reference>